<evidence type="ECO:0000256" key="5">
    <source>
        <dbReference type="SAM" id="MobiDB-lite"/>
    </source>
</evidence>
<feature type="region of interest" description="Disordered" evidence="5">
    <location>
        <begin position="1"/>
        <end position="39"/>
    </location>
</feature>
<dbReference type="RefSeq" id="WP_221304126.1">
    <property type="nucleotide sequence ID" value="NZ_JACHHZ010000002.1"/>
</dbReference>
<dbReference type="Pfam" id="PF00990">
    <property type="entry name" value="GGDEF"/>
    <property type="match status" value="1"/>
</dbReference>
<dbReference type="SUPFAM" id="SSF55785">
    <property type="entry name" value="PYP-like sensor domain (PAS domain)"/>
    <property type="match status" value="2"/>
</dbReference>
<evidence type="ECO:0000313" key="10">
    <source>
        <dbReference type="EMBL" id="MBB6093277.1"/>
    </source>
</evidence>
<dbReference type="InterPro" id="IPR000700">
    <property type="entry name" value="PAS-assoc_C"/>
</dbReference>
<dbReference type="Gene3D" id="3.30.70.270">
    <property type="match status" value="1"/>
</dbReference>
<accession>A0A841HJQ7</accession>
<dbReference type="Proteomes" id="UP000588068">
    <property type="component" value="Unassembled WGS sequence"/>
</dbReference>
<dbReference type="Pfam" id="PF00563">
    <property type="entry name" value="EAL"/>
    <property type="match status" value="1"/>
</dbReference>
<dbReference type="InterPro" id="IPR001610">
    <property type="entry name" value="PAC"/>
</dbReference>
<dbReference type="Gene3D" id="3.20.20.450">
    <property type="entry name" value="EAL domain"/>
    <property type="match status" value="1"/>
</dbReference>
<reference evidence="10 11" key="1">
    <citation type="submission" date="2020-08" db="EMBL/GenBank/DDBJ databases">
        <title>Genomic Encyclopedia of Type Strains, Phase IV (KMG-IV): sequencing the most valuable type-strain genomes for metagenomic binning, comparative biology and taxonomic classification.</title>
        <authorList>
            <person name="Goeker M."/>
        </authorList>
    </citation>
    <scope>NUCLEOTIDE SEQUENCE [LARGE SCALE GENOMIC DNA]</scope>
    <source>
        <strain evidence="10 11">DSM 26723</strain>
    </source>
</reference>
<dbReference type="InterPro" id="IPR001633">
    <property type="entry name" value="EAL_dom"/>
</dbReference>
<feature type="domain" description="PAC" evidence="7">
    <location>
        <begin position="273"/>
        <end position="325"/>
    </location>
</feature>
<dbReference type="Gene3D" id="3.30.450.20">
    <property type="entry name" value="PAS domain"/>
    <property type="match status" value="2"/>
</dbReference>
<feature type="domain" description="PAC" evidence="7">
    <location>
        <begin position="145"/>
        <end position="197"/>
    </location>
</feature>
<keyword evidence="3" id="KW-0973">c-di-GMP</keyword>
<dbReference type="SMART" id="SM00086">
    <property type="entry name" value="PAC"/>
    <property type="match status" value="2"/>
</dbReference>
<feature type="domain" description="EAL" evidence="8">
    <location>
        <begin position="499"/>
        <end position="753"/>
    </location>
</feature>
<dbReference type="InterPro" id="IPR000014">
    <property type="entry name" value="PAS"/>
</dbReference>
<evidence type="ECO:0000313" key="11">
    <source>
        <dbReference type="Proteomes" id="UP000588068"/>
    </source>
</evidence>
<dbReference type="InterPro" id="IPR029787">
    <property type="entry name" value="Nucleotide_cyclase"/>
</dbReference>
<dbReference type="InterPro" id="IPR035965">
    <property type="entry name" value="PAS-like_dom_sf"/>
</dbReference>
<dbReference type="NCBIfam" id="TIGR00254">
    <property type="entry name" value="GGDEF"/>
    <property type="match status" value="1"/>
</dbReference>
<dbReference type="FunFam" id="3.20.20.450:FF:000001">
    <property type="entry name" value="Cyclic di-GMP phosphodiesterase yahA"/>
    <property type="match status" value="1"/>
</dbReference>
<dbReference type="CDD" id="cd01949">
    <property type="entry name" value="GGDEF"/>
    <property type="match status" value="1"/>
</dbReference>
<gene>
    <name evidence="10" type="ORF">HNQ60_002155</name>
</gene>
<feature type="domain" description="GGDEF" evidence="9">
    <location>
        <begin position="357"/>
        <end position="490"/>
    </location>
</feature>
<dbReference type="InterPro" id="IPR035919">
    <property type="entry name" value="EAL_sf"/>
</dbReference>
<dbReference type="NCBIfam" id="TIGR00229">
    <property type="entry name" value="sensory_box"/>
    <property type="match status" value="2"/>
</dbReference>
<dbReference type="SUPFAM" id="SSF55073">
    <property type="entry name" value="Nucleotide cyclase"/>
    <property type="match status" value="1"/>
</dbReference>
<dbReference type="PROSITE" id="PS50113">
    <property type="entry name" value="PAC"/>
    <property type="match status" value="2"/>
</dbReference>
<comment type="cofactor">
    <cofactor evidence="1">
        <name>Mg(2+)</name>
        <dbReference type="ChEBI" id="CHEBI:18420"/>
    </cofactor>
</comment>
<comment type="catalytic activity">
    <reaction evidence="4">
        <text>3',3'-c-di-GMP + H2O = 5'-phosphoguanylyl(3'-&gt;5')guanosine + H(+)</text>
        <dbReference type="Rhea" id="RHEA:24902"/>
        <dbReference type="ChEBI" id="CHEBI:15377"/>
        <dbReference type="ChEBI" id="CHEBI:15378"/>
        <dbReference type="ChEBI" id="CHEBI:58754"/>
        <dbReference type="ChEBI" id="CHEBI:58805"/>
        <dbReference type="EC" id="3.1.4.52"/>
    </reaction>
    <physiologicalReaction direction="left-to-right" evidence="4">
        <dbReference type="Rhea" id="RHEA:24903"/>
    </physiologicalReaction>
</comment>
<dbReference type="SUPFAM" id="SSF141868">
    <property type="entry name" value="EAL domain-like"/>
    <property type="match status" value="1"/>
</dbReference>
<dbReference type="EMBL" id="JACHHZ010000002">
    <property type="protein sequence ID" value="MBB6093277.1"/>
    <property type="molecule type" value="Genomic_DNA"/>
</dbReference>
<feature type="compositionally biased region" description="Basic and acidic residues" evidence="5">
    <location>
        <begin position="1"/>
        <end position="11"/>
    </location>
</feature>
<dbReference type="InterPro" id="IPR013655">
    <property type="entry name" value="PAS_fold_3"/>
</dbReference>
<dbReference type="PROSITE" id="PS50887">
    <property type="entry name" value="GGDEF"/>
    <property type="match status" value="1"/>
</dbReference>
<evidence type="ECO:0000256" key="1">
    <source>
        <dbReference type="ARBA" id="ARBA00001946"/>
    </source>
</evidence>
<sequence length="754" mass="85006">MKSSATKKDAAPEIVSNDSLVQSRLPARTGTASRDPAAAPGKTLAELLATDANDAPAFDTTVISGETARMFKTLLGNLDGMVYRCRDDENWTMEFVSEGCRRLTGYDASDLLLNNRLSYESLTHPDDRRRIREEITNGLQLLQRFDTEYRIMHASGEVRWVWERGAGVYSEAGDLIAIEGIIQDITERKSSSQALREAERRYYSLFENAIEGIFRTTLDGQYLDANPALARIYGFESAQELIAKLKDIRHQLYVDPSRRDEFMRLIKARGVVANFEAQIYRKNGEVIWISENARAVHNPDGHVICYEGTVEDITERKLYQARIEQQANYDTLTGLANRSLLHDRLQQAILSAANYGTRLAVVFVDLDRFKFINDSLGHHVGDELLRAMAERLKQSVRESDTVARLGGDEFVLLINGQRDPDAVAVVLERMLSDISQPWTIPQGDFNVTCSIGVALYPDDGDTAETLLKHADTAMYRAKEKGRNNFQFFTAELNALITQRLELENKLRRALERQQFELHYQPRIDMQSRKIVAAEALIRWQVSEHEIVPPSRFIPIAEEIGLIAPIGKWVLRTACEQNKAWQDAGIPPFVMSVNVSARQFRQENFVQIVADVLRETALDACYLEIELTESAVMHDAEQFIAMLGELNDLGVQIALDDFGTGYSSLSYLKRLPVDRLKVDRSFVQDIATDADDATIVRTIVALGHNLGLKVVAEGVENEQQLEFLRDNQCDELQGYYFAKPMSASDFAHAVFGSTE</sequence>
<evidence type="ECO:0000256" key="2">
    <source>
        <dbReference type="ARBA" id="ARBA00012282"/>
    </source>
</evidence>
<dbReference type="FunFam" id="3.30.70.270:FF:000001">
    <property type="entry name" value="Diguanylate cyclase domain protein"/>
    <property type="match status" value="1"/>
</dbReference>
<evidence type="ECO:0000259" key="9">
    <source>
        <dbReference type="PROSITE" id="PS50887"/>
    </source>
</evidence>
<dbReference type="GO" id="GO:0071111">
    <property type="term" value="F:cyclic-guanylate-specific phosphodiesterase activity"/>
    <property type="evidence" value="ECO:0007669"/>
    <property type="project" value="UniProtKB-EC"/>
</dbReference>
<evidence type="ECO:0000259" key="6">
    <source>
        <dbReference type="PROSITE" id="PS50112"/>
    </source>
</evidence>
<dbReference type="PANTHER" id="PTHR44757">
    <property type="entry name" value="DIGUANYLATE CYCLASE DGCP"/>
    <property type="match status" value="1"/>
</dbReference>
<dbReference type="AlphaFoldDB" id="A0A841HJQ7"/>
<dbReference type="SMART" id="SM00267">
    <property type="entry name" value="GGDEF"/>
    <property type="match status" value="1"/>
</dbReference>
<keyword evidence="11" id="KW-1185">Reference proteome</keyword>
<feature type="domain" description="PAS" evidence="6">
    <location>
        <begin position="198"/>
        <end position="239"/>
    </location>
</feature>
<dbReference type="GO" id="GO:0071732">
    <property type="term" value="P:cellular response to nitric oxide"/>
    <property type="evidence" value="ECO:0007669"/>
    <property type="project" value="UniProtKB-ARBA"/>
</dbReference>
<dbReference type="SMART" id="SM00091">
    <property type="entry name" value="PAS"/>
    <property type="match status" value="2"/>
</dbReference>
<evidence type="ECO:0000259" key="8">
    <source>
        <dbReference type="PROSITE" id="PS50883"/>
    </source>
</evidence>
<protein>
    <recommendedName>
        <fullName evidence="2">cyclic-guanylate-specific phosphodiesterase</fullName>
        <ecNumber evidence="2">3.1.4.52</ecNumber>
    </recommendedName>
</protein>
<feature type="domain" description="PAS" evidence="6">
    <location>
        <begin position="67"/>
        <end position="140"/>
    </location>
</feature>
<organism evidence="10 11">
    <name type="scientific">Povalibacter uvarum</name>
    <dbReference type="NCBI Taxonomy" id="732238"/>
    <lineage>
        <taxon>Bacteria</taxon>
        <taxon>Pseudomonadati</taxon>
        <taxon>Pseudomonadota</taxon>
        <taxon>Gammaproteobacteria</taxon>
        <taxon>Steroidobacterales</taxon>
        <taxon>Steroidobacteraceae</taxon>
        <taxon>Povalibacter</taxon>
    </lineage>
</organism>
<dbReference type="Pfam" id="PF08447">
    <property type="entry name" value="PAS_3"/>
    <property type="match status" value="2"/>
</dbReference>
<dbReference type="SMART" id="SM00052">
    <property type="entry name" value="EAL"/>
    <property type="match status" value="1"/>
</dbReference>
<dbReference type="CDD" id="cd00130">
    <property type="entry name" value="PAS"/>
    <property type="match status" value="2"/>
</dbReference>
<dbReference type="EC" id="3.1.4.52" evidence="2"/>
<dbReference type="PANTHER" id="PTHR44757:SF2">
    <property type="entry name" value="BIOFILM ARCHITECTURE MAINTENANCE PROTEIN MBAA"/>
    <property type="match status" value="1"/>
</dbReference>
<dbReference type="PROSITE" id="PS50112">
    <property type="entry name" value="PAS"/>
    <property type="match status" value="2"/>
</dbReference>
<dbReference type="InterPro" id="IPR052155">
    <property type="entry name" value="Biofilm_reg_signaling"/>
</dbReference>
<comment type="caution">
    <text evidence="10">The sequence shown here is derived from an EMBL/GenBank/DDBJ whole genome shotgun (WGS) entry which is preliminary data.</text>
</comment>
<name>A0A841HJQ7_9GAMM</name>
<dbReference type="InterPro" id="IPR043128">
    <property type="entry name" value="Rev_trsase/Diguanyl_cyclase"/>
</dbReference>
<dbReference type="InterPro" id="IPR000160">
    <property type="entry name" value="GGDEF_dom"/>
</dbReference>
<dbReference type="PROSITE" id="PS50883">
    <property type="entry name" value="EAL"/>
    <property type="match status" value="1"/>
</dbReference>
<proteinExistence type="predicted"/>
<evidence type="ECO:0000256" key="3">
    <source>
        <dbReference type="ARBA" id="ARBA00022636"/>
    </source>
</evidence>
<dbReference type="CDD" id="cd01948">
    <property type="entry name" value="EAL"/>
    <property type="match status" value="1"/>
</dbReference>
<evidence type="ECO:0000259" key="7">
    <source>
        <dbReference type="PROSITE" id="PS50113"/>
    </source>
</evidence>
<evidence type="ECO:0000256" key="4">
    <source>
        <dbReference type="ARBA" id="ARBA00051114"/>
    </source>
</evidence>